<evidence type="ECO:0000313" key="1">
    <source>
        <dbReference type="EMBL" id="KAG1307246.1"/>
    </source>
</evidence>
<reference evidence="1" key="1">
    <citation type="journal article" date="2020" name="Microb. Genom.">
        <title>Genetic diversity of clinical and environmental Mucorales isolates obtained from an investigation of mucormycosis cases among solid organ transplant recipients.</title>
        <authorList>
            <person name="Nguyen M.H."/>
            <person name="Kaul D."/>
            <person name="Muto C."/>
            <person name="Cheng S.J."/>
            <person name="Richter R.A."/>
            <person name="Bruno V.M."/>
            <person name="Liu G."/>
            <person name="Beyhan S."/>
            <person name="Sundermann A.J."/>
            <person name="Mounaud S."/>
            <person name="Pasculle A.W."/>
            <person name="Nierman W.C."/>
            <person name="Driscoll E."/>
            <person name="Cumbie R."/>
            <person name="Clancy C.J."/>
            <person name="Dupont C.L."/>
        </authorList>
    </citation>
    <scope>NUCLEOTIDE SEQUENCE</scope>
    <source>
        <strain evidence="1">GL11</strain>
    </source>
</reference>
<dbReference type="OrthoDB" id="2215783at2759"/>
<dbReference type="InterPro" id="IPR036691">
    <property type="entry name" value="Endo/exonu/phosph_ase_sf"/>
</dbReference>
<dbReference type="EMBL" id="JAANQT010000979">
    <property type="protein sequence ID" value="KAG1307246.1"/>
    <property type="molecule type" value="Genomic_DNA"/>
</dbReference>
<dbReference type="Proteomes" id="UP000716291">
    <property type="component" value="Unassembled WGS sequence"/>
</dbReference>
<sequence length="232" mass="26893">MLNIIPLWSSIDGRVLAAQVSHTSGLYNPINIFVIYVPVQHRERIEFLRSFPTIMPFDQLLTSRSILLGDFNHNIHTRSSSLSLAQWFQWIHLNWHDPINSNPEHNNIPTFRNISTIDFLLITADLIDMVDNHDIKYVARCDHSAISTYLTLGCTRTGPGIWRCNPYLVQDPHFRAELTAFCTNAEHFLSDLGTPLLWDLLKCRLKSFIQTFSNKAAAQRRHNLNKLQRMRK</sequence>
<dbReference type="Gene3D" id="3.60.10.10">
    <property type="entry name" value="Endonuclease/exonuclease/phosphatase"/>
    <property type="match status" value="1"/>
</dbReference>
<dbReference type="AlphaFoldDB" id="A0A9P6X7P5"/>
<proteinExistence type="predicted"/>
<protein>
    <recommendedName>
        <fullName evidence="3">Endonuclease/exonuclease/phosphatase domain-containing protein</fullName>
    </recommendedName>
</protein>
<comment type="caution">
    <text evidence="1">The sequence shown here is derived from an EMBL/GenBank/DDBJ whole genome shotgun (WGS) entry which is preliminary data.</text>
</comment>
<organism evidence="1 2">
    <name type="scientific">Rhizopus oryzae</name>
    <name type="common">Mucormycosis agent</name>
    <name type="synonym">Rhizopus arrhizus var. delemar</name>
    <dbReference type="NCBI Taxonomy" id="64495"/>
    <lineage>
        <taxon>Eukaryota</taxon>
        <taxon>Fungi</taxon>
        <taxon>Fungi incertae sedis</taxon>
        <taxon>Mucoromycota</taxon>
        <taxon>Mucoromycotina</taxon>
        <taxon>Mucoromycetes</taxon>
        <taxon>Mucorales</taxon>
        <taxon>Mucorineae</taxon>
        <taxon>Rhizopodaceae</taxon>
        <taxon>Rhizopus</taxon>
    </lineage>
</organism>
<dbReference type="SUPFAM" id="SSF56219">
    <property type="entry name" value="DNase I-like"/>
    <property type="match status" value="1"/>
</dbReference>
<name>A0A9P6X7P5_RHIOR</name>
<gene>
    <name evidence="1" type="ORF">G6F64_006960</name>
</gene>
<accession>A0A9P6X7P5</accession>
<evidence type="ECO:0000313" key="2">
    <source>
        <dbReference type="Proteomes" id="UP000716291"/>
    </source>
</evidence>
<keyword evidence="2" id="KW-1185">Reference proteome</keyword>
<evidence type="ECO:0008006" key="3">
    <source>
        <dbReference type="Google" id="ProtNLM"/>
    </source>
</evidence>